<sequence length="281" mass="31698">MACFGLEHPKIHTTVLCRTTRRRQVRQFGGAGSGNGGFYWGRLLPRLRKLRIKMWSEVLRTDILVSWAQLTDPTLDSFHPNITLDILAQCTSLIQATVTTNGWALLPAARQDILALGHLRALNLCFYGEVNHFVPILDRLVAPELEELGLDFEPMEAVMSWVQTRFTAFQLRAPQITRLKLRCSYLTSDDLRTAIHHAPSLSHLQITGCKDCFDDELLGALHYKAGVSPLAPPPARFTARKNWQKLYGRYSGQNDRLAMVDRHRTGVTTGSFSLDARSNWG</sequence>
<accession>A0A8H6Y5S3</accession>
<gene>
    <name evidence="1" type="ORF">MSAN_01387800</name>
</gene>
<reference evidence="1" key="1">
    <citation type="submission" date="2020-05" db="EMBL/GenBank/DDBJ databases">
        <title>Mycena genomes resolve the evolution of fungal bioluminescence.</title>
        <authorList>
            <person name="Tsai I.J."/>
        </authorList>
    </citation>
    <scope>NUCLEOTIDE SEQUENCE</scope>
    <source>
        <strain evidence="1">160909Yilan</strain>
    </source>
</reference>
<name>A0A8H6Y5S3_9AGAR</name>
<proteinExistence type="predicted"/>
<evidence type="ECO:0000313" key="2">
    <source>
        <dbReference type="Proteomes" id="UP000623467"/>
    </source>
</evidence>
<dbReference type="Gene3D" id="3.80.10.10">
    <property type="entry name" value="Ribonuclease Inhibitor"/>
    <property type="match status" value="1"/>
</dbReference>
<evidence type="ECO:0000313" key="1">
    <source>
        <dbReference type="EMBL" id="KAF7354738.1"/>
    </source>
</evidence>
<protein>
    <submittedName>
        <fullName evidence="1">Uncharacterized protein</fullName>
    </submittedName>
</protein>
<dbReference type="Proteomes" id="UP000623467">
    <property type="component" value="Unassembled WGS sequence"/>
</dbReference>
<dbReference type="AlphaFoldDB" id="A0A8H6Y5S3"/>
<comment type="caution">
    <text evidence="1">The sequence shown here is derived from an EMBL/GenBank/DDBJ whole genome shotgun (WGS) entry which is preliminary data.</text>
</comment>
<keyword evidence="2" id="KW-1185">Reference proteome</keyword>
<organism evidence="1 2">
    <name type="scientific">Mycena sanguinolenta</name>
    <dbReference type="NCBI Taxonomy" id="230812"/>
    <lineage>
        <taxon>Eukaryota</taxon>
        <taxon>Fungi</taxon>
        <taxon>Dikarya</taxon>
        <taxon>Basidiomycota</taxon>
        <taxon>Agaricomycotina</taxon>
        <taxon>Agaricomycetes</taxon>
        <taxon>Agaricomycetidae</taxon>
        <taxon>Agaricales</taxon>
        <taxon>Marasmiineae</taxon>
        <taxon>Mycenaceae</taxon>
        <taxon>Mycena</taxon>
    </lineage>
</organism>
<dbReference type="EMBL" id="JACAZH010000011">
    <property type="protein sequence ID" value="KAF7354738.1"/>
    <property type="molecule type" value="Genomic_DNA"/>
</dbReference>
<dbReference type="SUPFAM" id="SSF52047">
    <property type="entry name" value="RNI-like"/>
    <property type="match status" value="1"/>
</dbReference>
<dbReference type="InterPro" id="IPR032675">
    <property type="entry name" value="LRR_dom_sf"/>
</dbReference>